<dbReference type="InterPro" id="IPR002123">
    <property type="entry name" value="Plipid/glycerol_acylTrfase"/>
</dbReference>
<protein>
    <recommendedName>
        <fullName evidence="4">1-acyl-sn-glycerol-3-phosphate acyltransferase</fullName>
        <ecNumber evidence="4">2.3.1.51</ecNumber>
    </recommendedName>
</protein>
<evidence type="ECO:0000313" key="8">
    <source>
        <dbReference type="Proteomes" id="UP000091857"/>
    </source>
</evidence>
<evidence type="ECO:0000256" key="3">
    <source>
        <dbReference type="ARBA" id="ARBA00023315"/>
    </source>
</evidence>
<dbReference type="GO" id="GO:0009793">
    <property type="term" value="P:embryo development ending in seed dormancy"/>
    <property type="evidence" value="ECO:0007669"/>
    <property type="project" value="EnsemblPlants"/>
</dbReference>
<dbReference type="SUPFAM" id="SSF69593">
    <property type="entry name" value="Glycerol-3-phosphate (1)-acyltransferase"/>
    <property type="match status" value="1"/>
</dbReference>
<dbReference type="Pfam" id="PF01553">
    <property type="entry name" value="Acyltransferase"/>
    <property type="match status" value="1"/>
</dbReference>
<proteinExistence type="inferred from homology"/>
<comment type="similarity">
    <text evidence="1 4">Belongs to the 1-acyl-sn-glycerol-3-phosphate acyltransferase family.</text>
</comment>
<dbReference type="GO" id="GO:0006655">
    <property type="term" value="P:phosphatidylglycerol biosynthetic process"/>
    <property type="evidence" value="ECO:0007669"/>
    <property type="project" value="EnsemblPlants"/>
</dbReference>
<reference evidence="8" key="1">
    <citation type="journal article" date="2016" name="Nat. Biotechnol.">
        <title>Sequencing wild and cultivated cassava and related species reveals extensive interspecific hybridization and genetic diversity.</title>
        <authorList>
            <person name="Bredeson J.V."/>
            <person name="Lyons J.B."/>
            <person name="Prochnik S.E."/>
            <person name="Wu G.A."/>
            <person name="Ha C.M."/>
            <person name="Edsinger-Gonzales E."/>
            <person name="Grimwood J."/>
            <person name="Schmutz J."/>
            <person name="Rabbi I.Y."/>
            <person name="Egesi C."/>
            <person name="Nauluvula P."/>
            <person name="Lebot V."/>
            <person name="Ndunguru J."/>
            <person name="Mkamilo G."/>
            <person name="Bart R.S."/>
            <person name="Setter T.L."/>
            <person name="Gleadow R.M."/>
            <person name="Kulakow P."/>
            <person name="Ferguson M.E."/>
            <person name="Rounsley S."/>
            <person name="Rokhsar D.S."/>
        </authorList>
    </citation>
    <scope>NUCLEOTIDE SEQUENCE [LARGE SCALE GENOMIC DNA]</scope>
    <source>
        <strain evidence="8">cv. AM560-2</strain>
    </source>
</reference>
<keyword evidence="5" id="KW-1133">Transmembrane helix</keyword>
<keyword evidence="4" id="KW-1208">Phospholipid metabolism</keyword>
<dbReference type="PANTHER" id="PTHR10434">
    <property type="entry name" value="1-ACYL-SN-GLYCEROL-3-PHOSPHATE ACYLTRANSFERASE"/>
    <property type="match status" value="1"/>
</dbReference>
<dbReference type="STRING" id="3983.A0A2C9ULN0"/>
<dbReference type="Gramene" id="Manes.14G143900.6.v8.1">
    <property type="protein sequence ID" value="Manes.14G143900.6.v8.1.CDS"/>
    <property type="gene ID" value="Manes.14G143900.v8.1"/>
</dbReference>
<dbReference type="Proteomes" id="UP000091857">
    <property type="component" value="Chromosome 14"/>
</dbReference>
<dbReference type="CDD" id="cd07989">
    <property type="entry name" value="LPLAT_AGPAT-like"/>
    <property type="match status" value="1"/>
</dbReference>
<feature type="transmembrane region" description="Helical" evidence="5">
    <location>
        <begin position="220"/>
        <end position="242"/>
    </location>
</feature>
<evidence type="ECO:0000256" key="2">
    <source>
        <dbReference type="ARBA" id="ARBA00022679"/>
    </source>
</evidence>
<keyword evidence="5" id="KW-0812">Transmembrane</keyword>
<evidence type="ECO:0000256" key="1">
    <source>
        <dbReference type="ARBA" id="ARBA00008655"/>
    </source>
</evidence>
<dbReference type="GO" id="GO:0003841">
    <property type="term" value="F:1-acylglycerol-3-phosphate O-acyltransferase activity"/>
    <property type="evidence" value="ECO:0000318"/>
    <property type="project" value="GO_Central"/>
</dbReference>
<keyword evidence="8" id="KW-1185">Reference proteome</keyword>
<evidence type="ECO:0000259" key="6">
    <source>
        <dbReference type="SMART" id="SM00563"/>
    </source>
</evidence>
<feature type="transmembrane region" description="Helical" evidence="5">
    <location>
        <begin position="162"/>
        <end position="181"/>
    </location>
</feature>
<keyword evidence="4" id="KW-0594">Phospholipid biosynthesis</keyword>
<gene>
    <name evidence="7" type="ORF">MANES_14G143900v8</name>
</gene>
<evidence type="ECO:0000256" key="4">
    <source>
        <dbReference type="RuleBase" id="RU361267"/>
    </source>
</evidence>
<keyword evidence="4" id="KW-0443">Lipid metabolism</keyword>
<dbReference type="SMART" id="SM00563">
    <property type="entry name" value="PlsC"/>
    <property type="match status" value="1"/>
</dbReference>
<feature type="domain" description="Phospholipid/glycerol acyltransferase" evidence="6">
    <location>
        <begin position="196"/>
        <end position="309"/>
    </location>
</feature>
<sequence>MEVASHPIHNPLHLSYRRSSLCPSSSLRFYECRGLFVGHSPISRAILRNSDNSDNLSASLCIKRKHVGKLWTYHLQQELNWPCFDYELNKRNKLQRHTVVRSELVGNGIPNSSYSLSESKLGSKVRGVCFYVVTAIAAIFLFVLMLVQHPFVLLFDRYQRKAQFFIAKIWALLTVSPFFRIKYEGLENLPPPNAPAVYVSNHQSYLDIYTLLTLGRSFKFISKTGIFLFPIIGWAMFMLGVIPLKRMDSRSQLECLKQCIELVKKGASVLFFPEGTRSKDGKLGTFKKGAFSVAAKTKVPVVPITLVGTGEIMPSGMEGILNFGSVRVVVHKPVEGSDPEVLCKEVRNKIASVLEQQS</sequence>
<dbReference type="NCBIfam" id="TIGR00530">
    <property type="entry name" value="AGP_acyltrn"/>
    <property type="match status" value="1"/>
</dbReference>
<comment type="domain">
    <text evidence="4">The HXXXXD motif is essential for acyltransferase activity and may constitute the binding site for the phosphate moiety of the glycerol-3-phosphate.</text>
</comment>
<dbReference type="GO" id="GO:0031969">
    <property type="term" value="C:chloroplast membrane"/>
    <property type="evidence" value="ECO:0007669"/>
    <property type="project" value="EnsemblPlants"/>
</dbReference>
<feature type="transmembrane region" description="Helical" evidence="5">
    <location>
        <begin position="130"/>
        <end position="155"/>
    </location>
</feature>
<dbReference type="InterPro" id="IPR004552">
    <property type="entry name" value="AGP_acyltrans"/>
</dbReference>
<evidence type="ECO:0000256" key="5">
    <source>
        <dbReference type="SAM" id="Phobius"/>
    </source>
</evidence>
<dbReference type="AlphaFoldDB" id="A0A2C9ULN0"/>
<dbReference type="Gramene" id="Manes.14G143900.5.v8.1">
    <property type="protein sequence ID" value="Manes.14G143900.5.v8.1.CDS"/>
    <property type="gene ID" value="Manes.14G143900.v8.1"/>
</dbReference>
<keyword evidence="5" id="KW-0472">Membrane</keyword>
<dbReference type="PANTHER" id="PTHR10434:SF60">
    <property type="entry name" value="1-ACYL-SN-GLYCEROL-3-PHOSPHATE ACYLTRANSFERASE LPAT1, CHLOROPLASTIC"/>
    <property type="match status" value="1"/>
</dbReference>
<name>A0A2C9ULN0_MANES</name>
<dbReference type="EC" id="2.3.1.51" evidence="4"/>
<dbReference type="EMBL" id="CM004400">
    <property type="protein sequence ID" value="OAY31832.1"/>
    <property type="molecule type" value="Genomic_DNA"/>
</dbReference>
<dbReference type="OrthoDB" id="417078at2759"/>
<keyword evidence="4" id="KW-0444">Lipid biosynthesis</keyword>
<keyword evidence="3 4" id="KW-0012">Acyltransferase</keyword>
<comment type="caution">
    <text evidence="7">The sequence shown here is derived from an EMBL/GenBank/DDBJ whole genome shotgun (WGS) entry which is preliminary data.</text>
</comment>
<evidence type="ECO:0000313" key="7">
    <source>
        <dbReference type="EMBL" id="OAY31832.1"/>
    </source>
</evidence>
<organism evidence="7 8">
    <name type="scientific">Manihot esculenta</name>
    <name type="common">Cassava</name>
    <name type="synonym">Jatropha manihot</name>
    <dbReference type="NCBI Taxonomy" id="3983"/>
    <lineage>
        <taxon>Eukaryota</taxon>
        <taxon>Viridiplantae</taxon>
        <taxon>Streptophyta</taxon>
        <taxon>Embryophyta</taxon>
        <taxon>Tracheophyta</taxon>
        <taxon>Spermatophyta</taxon>
        <taxon>Magnoliopsida</taxon>
        <taxon>eudicotyledons</taxon>
        <taxon>Gunneridae</taxon>
        <taxon>Pentapetalae</taxon>
        <taxon>rosids</taxon>
        <taxon>fabids</taxon>
        <taxon>Malpighiales</taxon>
        <taxon>Euphorbiaceae</taxon>
        <taxon>Crotonoideae</taxon>
        <taxon>Manihoteae</taxon>
        <taxon>Manihot</taxon>
    </lineage>
</organism>
<comment type="catalytic activity">
    <reaction evidence="4">
        <text>a 1-acyl-sn-glycero-3-phosphate + an acyl-CoA = a 1,2-diacyl-sn-glycero-3-phosphate + CoA</text>
        <dbReference type="Rhea" id="RHEA:19709"/>
        <dbReference type="ChEBI" id="CHEBI:57287"/>
        <dbReference type="ChEBI" id="CHEBI:57970"/>
        <dbReference type="ChEBI" id="CHEBI:58342"/>
        <dbReference type="ChEBI" id="CHEBI:58608"/>
        <dbReference type="EC" id="2.3.1.51"/>
    </reaction>
</comment>
<dbReference type="GO" id="GO:0006654">
    <property type="term" value="P:phosphatidic acid biosynthetic process"/>
    <property type="evidence" value="ECO:0000318"/>
    <property type="project" value="GO_Central"/>
</dbReference>
<accession>A0A2C9ULN0</accession>
<keyword evidence="2 4" id="KW-0808">Transferase</keyword>
<dbReference type="GO" id="GO:0016024">
    <property type="term" value="P:CDP-diacylglycerol biosynthetic process"/>
    <property type="evidence" value="ECO:0007669"/>
    <property type="project" value="EnsemblPlants"/>
</dbReference>